<sequence length="317" mass="35890">MRRGSIDVATGALGSVLAKLGVLLQDGFKHNLPKSAKHDIHSLRMDLQIMYSVLRDVVDSRAEQQGHNKLWALELRELSYDVEDAVDTILVRLGGLESSTEAASSTGSSWLIKITKRATTHKVFDEIKDIRLRAKEVNEWRDRYMIDDSLHKPRVSAIYDPPRLPADLSVDQHSLVGIDQAAAELIEMLALEGGAFERRLKTVSIVGMGGLGKTTLAKLVYSMLKDRDQFQCGAFVSVSQCPNNRKKVFWEMLYQLDGKNYNNVQYNADNNVDQLIHASRDSLQNKRYIYTTSTIIATRFMSILGFQTINWRLLFRL</sequence>
<dbReference type="Pfam" id="PF18052">
    <property type="entry name" value="Rx_N"/>
    <property type="match status" value="1"/>
</dbReference>
<evidence type="ECO:0000256" key="1">
    <source>
        <dbReference type="ARBA" id="ARBA00008894"/>
    </source>
</evidence>
<dbReference type="EMBL" id="DP000010">
    <property type="protein sequence ID" value="ABA95378.1"/>
    <property type="molecule type" value="Genomic_DNA"/>
</dbReference>
<gene>
    <name evidence="8" type="ordered locus">LOC_Os11g46130</name>
</gene>
<dbReference type="InterPro" id="IPR038005">
    <property type="entry name" value="RX-like_CC"/>
</dbReference>
<keyword evidence="2" id="KW-0433">Leucine-rich repeat</keyword>
<dbReference type="GO" id="GO:0043531">
    <property type="term" value="F:ADP binding"/>
    <property type="evidence" value="ECO:0007669"/>
    <property type="project" value="InterPro"/>
</dbReference>
<dbReference type="PANTHER" id="PTHR19338">
    <property type="entry name" value="TRANSLOCASE OF INNER MITOCHONDRIAL MEMBRANE 13 HOMOLOG"/>
    <property type="match status" value="1"/>
</dbReference>
<dbReference type="AlphaFoldDB" id="Q2QZF9"/>
<keyword evidence="3" id="KW-0677">Repeat</keyword>
<evidence type="ECO:0000259" key="6">
    <source>
        <dbReference type="Pfam" id="PF00931"/>
    </source>
</evidence>
<dbReference type="InterPro" id="IPR041118">
    <property type="entry name" value="Rx_N"/>
</dbReference>
<dbReference type="Gene3D" id="3.40.50.300">
    <property type="entry name" value="P-loop containing nucleotide triphosphate hydrolases"/>
    <property type="match status" value="1"/>
</dbReference>
<accession>Q2QZF9</accession>
<dbReference type="Gene3D" id="1.20.5.4130">
    <property type="match status" value="1"/>
</dbReference>
<name>Q2QZF9_ORYSJ</name>
<organism evidence="8">
    <name type="scientific">Oryza sativa subsp. japonica</name>
    <name type="common">Rice</name>
    <dbReference type="NCBI Taxonomy" id="39947"/>
    <lineage>
        <taxon>Eukaryota</taxon>
        <taxon>Viridiplantae</taxon>
        <taxon>Streptophyta</taxon>
        <taxon>Embryophyta</taxon>
        <taxon>Tracheophyta</taxon>
        <taxon>Spermatophyta</taxon>
        <taxon>Magnoliopsida</taxon>
        <taxon>Liliopsida</taxon>
        <taxon>Poales</taxon>
        <taxon>Poaceae</taxon>
        <taxon>BOP clade</taxon>
        <taxon>Oryzoideae</taxon>
        <taxon>Oryzeae</taxon>
        <taxon>Oryzinae</taxon>
        <taxon>Oryza</taxon>
        <taxon>Oryza sativa</taxon>
    </lineage>
</organism>
<keyword evidence="5" id="KW-0611">Plant defense</keyword>
<dbReference type="Pfam" id="PF00931">
    <property type="entry name" value="NB-ARC"/>
    <property type="match status" value="1"/>
</dbReference>
<dbReference type="GO" id="GO:0006952">
    <property type="term" value="P:defense response"/>
    <property type="evidence" value="ECO:0007669"/>
    <property type="project" value="UniProtKB-KW"/>
</dbReference>
<evidence type="ECO:0000256" key="4">
    <source>
        <dbReference type="ARBA" id="ARBA00022741"/>
    </source>
</evidence>
<keyword evidence="4" id="KW-0547">Nucleotide-binding</keyword>
<reference evidence="8" key="2">
    <citation type="submission" date="2005-04" db="EMBL/GenBank/DDBJ databases">
        <authorList>
            <person name="Buell C.R."/>
            <person name="Wing R.A."/>
            <person name="McCombie W.A."/>
            <person name="Ouyang S."/>
        </authorList>
    </citation>
    <scope>NUCLEOTIDE SEQUENCE</scope>
</reference>
<feature type="domain" description="NB-ARC" evidence="6">
    <location>
        <begin position="199"/>
        <end position="289"/>
    </location>
</feature>
<evidence type="ECO:0000259" key="7">
    <source>
        <dbReference type="Pfam" id="PF18052"/>
    </source>
</evidence>
<protein>
    <submittedName>
        <fullName evidence="8">RGH1A, putative</fullName>
    </submittedName>
</protein>
<reference evidence="8" key="3">
    <citation type="submission" date="2006-01" db="EMBL/GenBank/DDBJ databases">
        <authorList>
            <person name="Buell R."/>
        </authorList>
    </citation>
    <scope>NUCLEOTIDE SEQUENCE</scope>
</reference>
<comment type="similarity">
    <text evidence="1">Belongs to the disease resistance NB-LRR family.</text>
</comment>
<proteinExistence type="inferred from homology"/>
<dbReference type="PANTHER" id="PTHR19338:SF71">
    <property type="entry name" value="AAA+ ATPASE DOMAIN-CONTAINING PROTEIN"/>
    <property type="match status" value="1"/>
</dbReference>
<evidence type="ECO:0000313" key="8">
    <source>
        <dbReference type="EMBL" id="ABA95378.1"/>
    </source>
</evidence>
<dbReference type="CDD" id="cd14798">
    <property type="entry name" value="RX-CC_like"/>
    <property type="match status" value="1"/>
</dbReference>
<dbReference type="InterPro" id="IPR027417">
    <property type="entry name" value="P-loop_NTPase"/>
</dbReference>
<evidence type="ECO:0000256" key="3">
    <source>
        <dbReference type="ARBA" id="ARBA00022737"/>
    </source>
</evidence>
<dbReference type="InterPro" id="IPR002182">
    <property type="entry name" value="NB-ARC"/>
</dbReference>
<reference evidence="8" key="1">
    <citation type="journal article" date="2005" name="BMC Biol.">
        <title>The sequence of rice chromosomes 11 and 12, rich in disease resistance genes and recent gene duplications.</title>
        <authorList>
            <consortium name="The rice chromosomes 11 and 12 sequencing consortia"/>
        </authorList>
    </citation>
    <scope>NUCLEOTIDE SEQUENCE [LARGE SCALE GENOMIC DNA]</scope>
</reference>
<evidence type="ECO:0000256" key="2">
    <source>
        <dbReference type="ARBA" id="ARBA00022614"/>
    </source>
</evidence>
<feature type="domain" description="Disease resistance N-terminal" evidence="7">
    <location>
        <begin position="12"/>
        <end position="99"/>
    </location>
</feature>
<evidence type="ECO:0000256" key="5">
    <source>
        <dbReference type="ARBA" id="ARBA00022821"/>
    </source>
</evidence>
<dbReference type="SUPFAM" id="SSF52540">
    <property type="entry name" value="P-loop containing nucleoside triphosphate hydrolases"/>
    <property type="match status" value="1"/>
</dbReference>